<keyword evidence="3" id="KW-1185">Reference proteome</keyword>
<evidence type="ECO:0000313" key="2">
    <source>
        <dbReference type="EMBL" id="KAK6992244.1"/>
    </source>
</evidence>
<dbReference type="Gene3D" id="1.10.443.10">
    <property type="entry name" value="Intergrase catalytic core"/>
    <property type="match status" value="1"/>
</dbReference>
<name>A0AAV9ZTW7_9AGAR</name>
<reference evidence="2 3" key="1">
    <citation type="journal article" date="2024" name="J Genomics">
        <title>Draft genome sequencing and assembly of Favolaschia claudopus CIRM-BRFM 2984 isolated from oak limbs.</title>
        <authorList>
            <person name="Navarro D."/>
            <person name="Drula E."/>
            <person name="Chaduli D."/>
            <person name="Cazenave R."/>
            <person name="Ahrendt S."/>
            <person name="Wang J."/>
            <person name="Lipzen A."/>
            <person name="Daum C."/>
            <person name="Barry K."/>
            <person name="Grigoriev I.V."/>
            <person name="Favel A."/>
            <person name="Rosso M.N."/>
            <person name="Martin F."/>
        </authorList>
    </citation>
    <scope>NUCLEOTIDE SEQUENCE [LARGE SCALE GENOMIC DNA]</scope>
    <source>
        <strain evidence="2 3">CIRM-BRFM 2984</strain>
    </source>
</reference>
<gene>
    <name evidence="2" type="ORF">R3P38DRAFT_2570804</name>
</gene>
<evidence type="ECO:0008006" key="4">
    <source>
        <dbReference type="Google" id="ProtNLM"/>
    </source>
</evidence>
<dbReference type="SUPFAM" id="SSF56349">
    <property type="entry name" value="DNA breaking-rejoining enzymes"/>
    <property type="match status" value="1"/>
</dbReference>
<dbReference type="Proteomes" id="UP001362999">
    <property type="component" value="Unassembled WGS sequence"/>
</dbReference>
<evidence type="ECO:0000256" key="1">
    <source>
        <dbReference type="ARBA" id="ARBA00023172"/>
    </source>
</evidence>
<dbReference type="InterPro" id="IPR011010">
    <property type="entry name" value="DNA_brk_join_enz"/>
</dbReference>
<keyword evidence="1" id="KW-0233">DNA recombination</keyword>
<protein>
    <recommendedName>
        <fullName evidence="4">Tyr recombinase domain-containing protein</fullName>
    </recommendedName>
</protein>
<dbReference type="InterPro" id="IPR013762">
    <property type="entry name" value="Integrase-like_cat_sf"/>
</dbReference>
<comment type="caution">
    <text evidence="2">The sequence shown here is derived from an EMBL/GenBank/DDBJ whole genome shotgun (WGS) entry which is preliminary data.</text>
</comment>
<organism evidence="2 3">
    <name type="scientific">Favolaschia claudopus</name>
    <dbReference type="NCBI Taxonomy" id="2862362"/>
    <lineage>
        <taxon>Eukaryota</taxon>
        <taxon>Fungi</taxon>
        <taxon>Dikarya</taxon>
        <taxon>Basidiomycota</taxon>
        <taxon>Agaricomycotina</taxon>
        <taxon>Agaricomycetes</taxon>
        <taxon>Agaricomycetidae</taxon>
        <taxon>Agaricales</taxon>
        <taxon>Marasmiineae</taxon>
        <taxon>Mycenaceae</taxon>
        <taxon>Favolaschia</taxon>
    </lineage>
</organism>
<dbReference type="EMBL" id="JAWWNJ010000112">
    <property type="protein sequence ID" value="KAK6992244.1"/>
    <property type="molecule type" value="Genomic_DNA"/>
</dbReference>
<evidence type="ECO:0000313" key="3">
    <source>
        <dbReference type="Proteomes" id="UP001362999"/>
    </source>
</evidence>
<dbReference type="GO" id="GO:0003677">
    <property type="term" value="F:DNA binding"/>
    <property type="evidence" value="ECO:0007669"/>
    <property type="project" value="InterPro"/>
</dbReference>
<dbReference type="GO" id="GO:0006310">
    <property type="term" value="P:DNA recombination"/>
    <property type="evidence" value="ECO:0007669"/>
    <property type="project" value="UniProtKB-KW"/>
</dbReference>
<dbReference type="AlphaFoldDB" id="A0AAV9ZTW7"/>
<sequence>MFLSNISVPFNPSSFSAEDEEKSFSSTDSLRSAMVWKFSRAPDIADRPWEQDAESFKGNPAKSSLVRDYLFSIRKQKVMPHDCDAVVDAVTPQVCYKLYWFANQPGRLDWRKFGQKDGYKEEWPAASAWKGTPKTRLQQEAMRTLGTALLSRPGELLSYRRKHLVFGFDGQVPYVEVLPLDYRKNDPNGTKGKPQRLYRRPEGQEFLCAVRALAFWLEAAPLEDGEDAFLFRKINVGTDTVTSEPLSYGKFLQTFQCTLAELNEDYAFYGVHSFRRTGCQILHVFFRWCLRKIADWGGWSDKDGFAVIFRYLLSENDDDWYPRELWLHPFAQVRLECNECGRACGCESY</sequence>
<accession>A0AAV9ZTW7</accession>
<proteinExistence type="predicted"/>
<dbReference type="GO" id="GO:0015074">
    <property type="term" value="P:DNA integration"/>
    <property type="evidence" value="ECO:0007669"/>
    <property type="project" value="InterPro"/>
</dbReference>